<dbReference type="EMBL" id="FNEJ01000014">
    <property type="protein sequence ID" value="SDI98305.1"/>
    <property type="molecule type" value="Genomic_DNA"/>
</dbReference>
<gene>
    <name evidence="8" type="ORF">SAMN04487993_101427</name>
</gene>
<dbReference type="Gene3D" id="2.40.128.270">
    <property type="match status" value="1"/>
</dbReference>
<organism evidence="8 9">
    <name type="scientific">Salipiger marinus</name>
    <dbReference type="NCBI Taxonomy" id="555512"/>
    <lineage>
        <taxon>Bacteria</taxon>
        <taxon>Pseudomonadati</taxon>
        <taxon>Pseudomonadota</taxon>
        <taxon>Alphaproteobacteria</taxon>
        <taxon>Rhodobacterales</taxon>
        <taxon>Roseobacteraceae</taxon>
        <taxon>Salipiger</taxon>
    </lineage>
</organism>
<evidence type="ECO:0000256" key="2">
    <source>
        <dbReference type="ARBA" id="ARBA00023136"/>
    </source>
</evidence>
<keyword evidence="3" id="KW-0564">Palmitate</keyword>
<dbReference type="OrthoDB" id="9809132at2"/>
<evidence type="ECO:0000313" key="9">
    <source>
        <dbReference type="Proteomes" id="UP000199093"/>
    </source>
</evidence>
<dbReference type="AlphaFoldDB" id="A0A1G8Q1H7"/>
<dbReference type="Pfam" id="PF03724">
    <property type="entry name" value="META"/>
    <property type="match status" value="1"/>
</dbReference>
<dbReference type="SUPFAM" id="SSF141488">
    <property type="entry name" value="YdhA-like"/>
    <property type="match status" value="1"/>
</dbReference>
<feature type="signal peptide" evidence="5">
    <location>
        <begin position="1"/>
        <end position="23"/>
    </location>
</feature>
<protein>
    <submittedName>
        <fullName evidence="8">Heat shock protein HslJ</fullName>
    </submittedName>
</protein>
<dbReference type="Proteomes" id="UP000199093">
    <property type="component" value="Unassembled WGS sequence"/>
</dbReference>
<dbReference type="STRING" id="555512.SAMN04487993_101427"/>
<keyword evidence="9" id="KW-1185">Reference proteome</keyword>
<dbReference type="InterPro" id="IPR053147">
    <property type="entry name" value="Hsp_HslJ-like"/>
</dbReference>
<evidence type="ECO:0000256" key="3">
    <source>
        <dbReference type="ARBA" id="ARBA00023139"/>
    </source>
</evidence>
<keyword evidence="2" id="KW-0472">Membrane</keyword>
<feature type="domain" description="DUF306" evidence="6">
    <location>
        <begin position="106"/>
        <end position="201"/>
    </location>
</feature>
<sequence>MPKRSLGLVLAGALTGLAGPVWAQGLPVQMAITCAEGGLSLSMSGERAELLSGDVALPLRQEPAASGMRMVAEVDPDTWVWTKGDEVTVMLAGRELSACAVSGMTTVTGAPWTVTEIAGAPVTGSAPDLLWDEEGGFTGSGGCNRFTGSWGPEGPGPLAATRMACPEPVMAQEQALFAALARVTGVRLDAQGGLDLRAGDEVVIRARR</sequence>
<feature type="domain" description="C-type lysozyme inhibitor" evidence="7">
    <location>
        <begin position="47"/>
        <end position="94"/>
    </location>
</feature>
<dbReference type="InterPro" id="IPR036328">
    <property type="entry name" value="MliC_sf"/>
</dbReference>
<reference evidence="8 9" key="1">
    <citation type="submission" date="2016-10" db="EMBL/GenBank/DDBJ databases">
        <authorList>
            <person name="de Groot N.N."/>
        </authorList>
    </citation>
    <scope>NUCLEOTIDE SEQUENCE [LARGE SCALE GENOMIC DNA]</scope>
    <source>
        <strain evidence="8 9">DSM 26424</strain>
    </source>
</reference>
<keyword evidence="1 5" id="KW-0732">Signal</keyword>
<evidence type="ECO:0000256" key="5">
    <source>
        <dbReference type="SAM" id="SignalP"/>
    </source>
</evidence>
<dbReference type="PANTHER" id="PTHR35535">
    <property type="entry name" value="HEAT SHOCK PROTEIN HSLJ"/>
    <property type="match status" value="1"/>
</dbReference>
<evidence type="ECO:0000259" key="7">
    <source>
        <dbReference type="Pfam" id="PF09864"/>
    </source>
</evidence>
<dbReference type="Gene3D" id="2.40.128.200">
    <property type="match status" value="1"/>
</dbReference>
<dbReference type="InterPro" id="IPR018660">
    <property type="entry name" value="MliC"/>
</dbReference>
<dbReference type="Pfam" id="PF09864">
    <property type="entry name" value="MliC"/>
    <property type="match status" value="1"/>
</dbReference>
<evidence type="ECO:0000256" key="1">
    <source>
        <dbReference type="ARBA" id="ARBA00022729"/>
    </source>
</evidence>
<dbReference type="RefSeq" id="WP_089848894.1">
    <property type="nucleotide sequence ID" value="NZ_FNEJ01000014.1"/>
</dbReference>
<evidence type="ECO:0000256" key="4">
    <source>
        <dbReference type="ARBA" id="ARBA00023288"/>
    </source>
</evidence>
<evidence type="ECO:0000259" key="6">
    <source>
        <dbReference type="Pfam" id="PF03724"/>
    </source>
</evidence>
<proteinExistence type="predicted"/>
<dbReference type="InterPro" id="IPR005184">
    <property type="entry name" value="DUF306_Meta_HslJ"/>
</dbReference>
<dbReference type="InterPro" id="IPR038670">
    <property type="entry name" value="HslJ-like_sf"/>
</dbReference>
<feature type="chain" id="PRO_5011724404" evidence="5">
    <location>
        <begin position="24"/>
        <end position="208"/>
    </location>
</feature>
<keyword evidence="8" id="KW-0346">Stress response</keyword>
<evidence type="ECO:0000313" key="8">
    <source>
        <dbReference type="EMBL" id="SDI98305.1"/>
    </source>
</evidence>
<name>A0A1G8Q1H7_9RHOB</name>
<accession>A0A1G8Q1H7</accession>
<dbReference type="PANTHER" id="PTHR35535:SF1">
    <property type="entry name" value="HEAT SHOCK PROTEIN HSLJ"/>
    <property type="match status" value="1"/>
</dbReference>
<keyword evidence="4" id="KW-0449">Lipoprotein</keyword>